<dbReference type="InterPro" id="IPR039935">
    <property type="entry name" value="YML079W-like"/>
</dbReference>
<dbReference type="EMBL" id="JABEND010000016">
    <property type="protein sequence ID" value="NNG37624.1"/>
    <property type="molecule type" value="Genomic_DNA"/>
</dbReference>
<feature type="domain" description="DUF985" evidence="1">
    <location>
        <begin position="25"/>
        <end position="142"/>
    </location>
</feature>
<evidence type="ECO:0000313" key="2">
    <source>
        <dbReference type="EMBL" id="NNG37624.1"/>
    </source>
</evidence>
<name>A0A849A9L6_9ACTN</name>
<dbReference type="AlphaFoldDB" id="A0A849A9L6"/>
<evidence type="ECO:0000259" key="1">
    <source>
        <dbReference type="Pfam" id="PF06172"/>
    </source>
</evidence>
<organism evidence="2 3">
    <name type="scientific">Nakamurella aerolata</name>
    <dbReference type="NCBI Taxonomy" id="1656892"/>
    <lineage>
        <taxon>Bacteria</taxon>
        <taxon>Bacillati</taxon>
        <taxon>Actinomycetota</taxon>
        <taxon>Actinomycetes</taxon>
        <taxon>Nakamurellales</taxon>
        <taxon>Nakamurellaceae</taxon>
        <taxon>Nakamurella</taxon>
    </lineage>
</organism>
<protein>
    <submittedName>
        <fullName evidence="2">Cupin domain-containing protein</fullName>
    </submittedName>
</protein>
<dbReference type="Proteomes" id="UP000562984">
    <property type="component" value="Unassembled WGS sequence"/>
</dbReference>
<dbReference type="PANTHER" id="PTHR33387:SF3">
    <property type="entry name" value="DUF985 DOMAIN-CONTAINING PROTEIN"/>
    <property type="match status" value="1"/>
</dbReference>
<evidence type="ECO:0000313" key="3">
    <source>
        <dbReference type="Proteomes" id="UP000562984"/>
    </source>
</evidence>
<dbReference type="InterPro" id="IPR014710">
    <property type="entry name" value="RmlC-like_jellyroll"/>
</dbReference>
<dbReference type="InterPro" id="IPR009327">
    <property type="entry name" value="Cupin_DUF985"/>
</dbReference>
<gene>
    <name evidence="2" type="ORF">HKD39_18345</name>
</gene>
<dbReference type="SUPFAM" id="SSF51182">
    <property type="entry name" value="RmlC-like cupins"/>
    <property type="match status" value="1"/>
</dbReference>
<dbReference type="PANTHER" id="PTHR33387">
    <property type="entry name" value="RMLC-LIKE JELLY ROLL FOLD PROTEIN"/>
    <property type="match status" value="1"/>
</dbReference>
<comment type="caution">
    <text evidence="2">The sequence shown here is derived from an EMBL/GenBank/DDBJ whole genome shotgun (WGS) entry which is preliminary data.</text>
</comment>
<dbReference type="Gene3D" id="2.60.120.10">
    <property type="entry name" value="Jelly Rolls"/>
    <property type="match status" value="1"/>
</dbReference>
<proteinExistence type="predicted"/>
<keyword evidence="3" id="KW-1185">Reference proteome</keyword>
<accession>A0A849A9L6</accession>
<sequence>MAGLSAAAGLSADQVRLSADQVRDLLALQPLPVEGGWFRRSFFDGTSSAIYYLLTAGEISALHRLQAPEVYHFYSGAPARLLVLHPDGSVDEPVLGTDLLAGQRPQLVVPAGSWQGASSTGEWSLVGTTMAPPYTDEQFTLADRADLTARYPAAAARIAELTR</sequence>
<dbReference type="InterPro" id="IPR011051">
    <property type="entry name" value="RmlC_Cupin_sf"/>
</dbReference>
<dbReference type="CDD" id="cd06121">
    <property type="entry name" value="cupin_YML079wp"/>
    <property type="match status" value="1"/>
</dbReference>
<reference evidence="2 3" key="1">
    <citation type="submission" date="2020-05" db="EMBL/GenBank/DDBJ databases">
        <title>Nakamurella sp. DB0629 isolated from air conditioner.</title>
        <authorList>
            <person name="Kim D.H."/>
            <person name="Kim D.-U."/>
        </authorList>
    </citation>
    <scope>NUCLEOTIDE SEQUENCE [LARGE SCALE GENOMIC DNA]</scope>
    <source>
        <strain evidence="2 3">DB0629</strain>
    </source>
</reference>
<dbReference type="Pfam" id="PF06172">
    <property type="entry name" value="Cupin_5"/>
    <property type="match status" value="1"/>
</dbReference>